<reference evidence="6 7" key="1">
    <citation type="submission" date="2024-05" db="EMBL/GenBank/DDBJ databases">
        <title>Three bacterial strains, DH-69, EH-24, and ECK-19 isolated from coastal sediments.</title>
        <authorList>
            <person name="Ye Y.-Q."/>
            <person name="Du Z.-J."/>
        </authorList>
    </citation>
    <scope>NUCLEOTIDE SEQUENCE [LARGE SCALE GENOMIC DNA]</scope>
    <source>
        <strain evidence="6 7">ECK-19</strain>
    </source>
</reference>
<dbReference type="InterPro" id="IPR001647">
    <property type="entry name" value="HTH_TetR"/>
</dbReference>
<keyword evidence="1" id="KW-0805">Transcription regulation</keyword>
<dbReference type="PRINTS" id="PR00455">
    <property type="entry name" value="HTHTETR"/>
</dbReference>
<dbReference type="InterPro" id="IPR036271">
    <property type="entry name" value="Tet_transcr_reg_TetR-rel_C_sf"/>
</dbReference>
<organism evidence="6 7">
    <name type="scientific">Hyphococcus lacteus</name>
    <dbReference type="NCBI Taxonomy" id="3143536"/>
    <lineage>
        <taxon>Bacteria</taxon>
        <taxon>Pseudomonadati</taxon>
        <taxon>Pseudomonadota</taxon>
        <taxon>Alphaproteobacteria</taxon>
        <taxon>Parvularculales</taxon>
        <taxon>Parvularculaceae</taxon>
        <taxon>Hyphococcus</taxon>
    </lineage>
</organism>
<keyword evidence="3" id="KW-0804">Transcription</keyword>
<dbReference type="Proteomes" id="UP001560685">
    <property type="component" value="Unassembled WGS sequence"/>
</dbReference>
<sequence>MKKSRPYNREVAIDAALNLFSEKGYHATSLKDLEAALNMKPGSIYAAFTNKETLYRETLKRYFEQSQKALKAEFETAKSPMDGLANYLRQLGACRPNDPHGRACMLIKTILDTSATDERISADASTYLSEILKDIIAAFDRAKALGEIPHDADTTRLGQRFQSNVTALRIELHRGINEAAQAALAEDMIAELAQLRIPQDISANITAD</sequence>
<dbReference type="PANTHER" id="PTHR47506:SF1">
    <property type="entry name" value="HTH-TYPE TRANSCRIPTIONAL REGULATOR YJDC"/>
    <property type="match status" value="1"/>
</dbReference>
<dbReference type="Gene3D" id="1.10.357.10">
    <property type="entry name" value="Tetracycline Repressor, domain 2"/>
    <property type="match status" value="1"/>
</dbReference>
<evidence type="ECO:0000313" key="7">
    <source>
        <dbReference type="Proteomes" id="UP001560685"/>
    </source>
</evidence>
<feature type="domain" description="HTH tetR-type" evidence="5">
    <location>
        <begin position="6"/>
        <end position="66"/>
    </location>
</feature>
<evidence type="ECO:0000256" key="2">
    <source>
        <dbReference type="ARBA" id="ARBA00023125"/>
    </source>
</evidence>
<dbReference type="InterPro" id="IPR009057">
    <property type="entry name" value="Homeodomain-like_sf"/>
</dbReference>
<protein>
    <submittedName>
        <fullName evidence="6">TetR/AcrR family transcriptional regulator</fullName>
    </submittedName>
</protein>
<dbReference type="EMBL" id="JBEHZE010000001">
    <property type="protein sequence ID" value="MEX6633035.1"/>
    <property type="molecule type" value="Genomic_DNA"/>
</dbReference>
<accession>A0ABV3Z2M6</accession>
<name>A0ABV3Z2M6_9PROT</name>
<gene>
    <name evidence="6" type="ORF">ABFZ84_05680</name>
</gene>
<dbReference type="SUPFAM" id="SSF46689">
    <property type="entry name" value="Homeodomain-like"/>
    <property type="match status" value="1"/>
</dbReference>
<dbReference type="PROSITE" id="PS50977">
    <property type="entry name" value="HTH_TETR_2"/>
    <property type="match status" value="1"/>
</dbReference>
<dbReference type="RefSeq" id="WP_369312971.1">
    <property type="nucleotide sequence ID" value="NZ_JBEHZE010000001.1"/>
</dbReference>
<comment type="caution">
    <text evidence="6">The sequence shown here is derived from an EMBL/GenBank/DDBJ whole genome shotgun (WGS) entry which is preliminary data.</text>
</comment>
<keyword evidence="7" id="KW-1185">Reference proteome</keyword>
<evidence type="ECO:0000259" key="5">
    <source>
        <dbReference type="PROSITE" id="PS50977"/>
    </source>
</evidence>
<dbReference type="SUPFAM" id="SSF48498">
    <property type="entry name" value="Tetracyclin repressor-like, C-terminal domain"/>
    <property type="match status" value="1"/>
</dbReference>
<proteinExistence type="predicted"/>
<keyword evidence="2 4" id="KW-0238">DNA-binding</keyword>
<evidence type="ECO:0000313" key="6">
    <source>
        <dbReference type="EMBL" id="MEX6633035.1"/>
    </source>
</evidence>
<evidence type="ECO:0000256" key="4">
    <source>
        <dbReference type="PROSITE-ProRule" id="PRU00335"/>
    </source>
</evidence>
<dbReference type="PANTHER" id="PTHR47506">
    <property type="entry name" value="TRANSCRIPTIONAL REGULATORY PROTEIN"/>
    <property type="match status" value="1"/>
</dbReference>
<feature type="DNA-binding region" description="H-T-H motif" evidence="4">
    <location>
        <begin position="29"/>
        <end position="48"/>
    </location>
</feature>
<evidence type="ECO:0000256" key="1">
    <source>
        <dbReference type="ARBA" id="ARBA00023015"/>
    </source>
</evidence>
<dbReference type="Pfam" id="PF00440">
    <property type="entry name" value="TetR_N"/>
    <property type="match status" value="1"/>
</dbReference>
<dbReference type="Gene3D" id="1.10.10.60">
    <property type="entry name" value="Homeodomain-like"/>
    <property type="match status" value="1"/>
</dbReference>
<evidence type="ECO:0000256" key="3">
    <source>
        <dbReference type="ARBA" id="ARBA00023163"/>
    </source>
</evidence>